<feature type="transmembrane region" description="Helical" evidence="12">
    <location>
        <begin position="226"/>
        <end position="245"/>
    </location>
</feature>
<proteinExistence type="inferred from homology"/>
<evidence type="ECO:0000256" key="1">
    <source>
        <dbReference type="ARBA" id="ARBA00004477"/>
    </source>
</evidence>
<feature type="region of interest" description="Disordered" evidence="11">
    <location>
        <begin position="1"/>
        <end position="60"/>
    </location>
</feature>
<keyword evidence="8 12" id="KW-1133">Transmembrane helix</keyword>
<keyword evidence="10 13" id="KW-0675">Receptor</keyword>
<evidence type="ECO:0000256" key="8">
    <source>
        <dbReference type="ARBA" id="ARBA00022989"/>
    </source>
</evidence>
<evidence type="ECO:0000256" key="7">
    <source>
        <dbReference type="ARBA" id="ARBA00022927"/>
    </source>
</evidence>
<dbReference type="GO" id="GO:0046923">
    <property type="term" value="F:ER retention sequence binding"/>
    <property type="evidence" value="ECO:0007669"/>
    <property type="project" value="InterPro"/>
</dbReference>
<gene>
    <name evidence="13" type="ORF">Rsub_02613</name>
</gene>
<dbReference type="InParanoid" id="A0A2V0NRG2"/>
<dbReference type="FunCoup" id="A0A2V0NRG2">
    <property type="interactions" value="585"/>
</dbReference>
<evidence type="ECO:0000313" key="14">
    <source>
        <dbReference type="Proteomes" id="UP000247498"/>
    </source>
</evidence>
<feature type="transmembrane region" description="Helical" evidence="12">
    <location>
        <begin position="257"/>
        <end position="278"/>
    </location>
</feature>
<feature type="transmembrane region" description="Helical" evidence="12">
    <location>
        <begin position="167"/>
        <end position="190"/>
    </location>
</feature>
<keyword evidence="4 12" id="KW-0812">Transmembrane</keyword>
<dbReference type="EMBL" id="BDRX01000013">
    <property type="protein sequence ID" value="GBF89909.1"/>
    <property type="molecule type" value="Genomic_DNA"/>
</dbReference>
<name>A0A2V0NRG2_9CHLO</name>
<dbReference type="Pfam" id="PF00810">
    <property type="entry name" value="ER_lumen_recept"/>
    <property type="match status" value="1"/>
</dbReference>
<keyword evidence="14" id="KW-1185">Reference proteome</keyword>
<dbReference type="GO" id="GO:0015031">
    <property type="term" value="P:protein transport"/>
    <property type="evidence" value="ECO:0007669"/>
    <property type="project" value="UniProtKB-KW"/>
</dbReference>
<evidence type="ECO:0000256" key="3">
    <source>
        <dbReference type="ARBA" id="ARBA00022448"/>
    </source>
</evidence>
<feature type="transmembrane region" description="Helical" evidence="12">
    <location>
        <begin position="202"/>
        <end position="220"/>
    </location>
</feature>
<dbReference type="GO" id="GO:0006621">
    <property type="term" value="P:protein retention in ER lumen"/>
    <property type="evidence" value="ECO:0007669"/>
    <property type="project" value="InterPro"/>
</dbReference>
<dbReference type="OrthoDB" id="7694678at2759"/>
<feature type="compositionally biased region" description="Gly residues" evidence="11">
    <location>
        <begin position="30"/>
        <end position="44"/>
    </location>
</feature>
<feature type="transmembrane region" description="Helical" evidence="12">
    <location>
        <begin position="87"/>
        <end position="105"/>
    </location>
</feature>
<dbReference type="Proteomes" id="UP000247498">
    <property type="component" value="Unassembled WGS sequence"/>
</dbReference>
<organism evidence="13 14">
    <name type="scientific">Raphidocelis subcapitata</name>
    <dbReference type="NCBI Taxonomy" id="307507"/>
    <lineage>
        <taxon>Eukaryota</taxon>
        <taxon>Viridiplantae</taxon>
        <taxon>Chlorophyta</taxon>
        <taxon>core chlorophytes</taxon>
        <taxon>Chlorophyceae</taxon>
        <taxon>CS clade</taxon>
        <taxon>Sphaeropleales</taxon>
        <taxon>Selenastraceae</taxon>
        <taxon>Raphidocelis</taxon>
    </lineage>
</organism>
<evidence type="ECO:0000256" key="6">
    <source>
        <dbReference type="ARBA" id="ARBA00022892"/>
    </source>
</evidence>
<evidence type="ECO:0000313" key="13">
    <source>
        <dbReference type="EMBL" id="GBF89909.1"/>
    </source>
</evidence>
<evidence type="ECO:0000256" key="5">
    <source>
        <dbReference type="ARBA" id="ARBA00022824"/>
    </source>
</evidence>
<feature type="transmembrane region" description="Helical" evidence="12">
    <location>
        <begin position="143"/>
        <end position="161"/>
    </location>
</feature>
<dbReference type="PRINTS" id="PR00660">
    <property type="entry name" value="ERLUMENR"/>
</dbReference>
<reference evidence="13 14" key="1">
    <citation type="journal article" date="2018" name="Sci. Rep.">
        <title>Raphidocelis subcapitata (=Pseudokirchneriella subcapitata) provides an insight into genome evolution and environmental adaptations in the Sphaeropleales.</title>
        <authorList>
            <person name="Suzuki S."/>
            <person name="Yamaguchi H."/>
            <person name="Nakajima N."/>
            <person name="Kawachi M."/>
        </authorList>
    </citation>
    <scope>NUCLEOTIDE SEQUENCE [LARGE SCALE GENOMIC DNA]</scope>
    <source>
        <strain evidence="13 14">NIES-35</strain>
    </source>
</reference>
<evidence type="ECO:0000256" key="4">
    <source>
        <dbReference type="ARBA" id="ARBA00022692"/>
    </source>
</evidence>
<dbReference type="STRING" id="307507.A0A2V0NRG2"/>
<evidence type="ECO:0000256" key="11">
    <source>
        <dbReference type="SAM" id="MobiDB-lite"/>
    </source>
</evidence>
<comment type="similarity">
    <text evidence="2">Belongs to the ERD2 family.</text>
</comment>
<evidence type="ECO:0000256" key="9">
    <source>
        <dbReference type="ARBA" id="ARBA00023136"/>
    </source>
</evidence>
<comment type="subcellular location">
    <subcellularLocation>
        <location evidence="1">Endoplasmic reticulum membrane</location>
        <topology evidence="1">Multi-pass membrane protein</topology>
    </subcellularLocation>
</comment>
<keyword evidence="6" id="KW-0931">ER-Golgi transport</keyword>
<evidence type="ECO:0000256" key="10">
    <source>
        <dbReference type="ARBA" id="ARBA00023170"/>
    </source>
</evidence>
<feature type="transmembrane region" description="Helical" evidence="12">
    <location>
        <begin position="111"/>
        <end position="131"/>
    </location>
</feature>
<keyword evidence="9 12" id="KW-0472">Membrane</keyword>
<sequence>MAFQPPPPYTRSGPAGGGFGPPPPPFGGSAPYGGNQGAYTGGSSFGAPAGPRGSHSAGAGDDKLGKVKDPLLHAVKWFKTRSSKEKTMMGCVAGLLTLLVLWRTIEDHDTLFVLAEAAHFVGIGLLGWKIYSKKSVAGLSLQTQILTGIFLVVRLYCSFMMEYDIHTLLDLLTAAATAGVLYAMLATPVANTYQADLDSVKFYFVVIPCVALAVIAHPYTSHWLPFRIMWAVCVYLEAISVLPQLRMMQNSKMVERFTAHYVFCLGLSRFFSCAHWILQLLDGNKYLLTALGSGLWPVMVLLSEVVQTFILADFCFYYVKSYADGTGIVRLPVGIV</sequence>
<dbReference type="PANTHER" id="PTHR10585">
    <property type="entry name" value="ER LUMEN PROTEIN RETAINING RECEPTOR"/>
    <property type="match status" value="1"/>
</dbReference>
<keyword evidence="7" id="KW-0653">Protein transport</keyword>
<dbReference type="GO" id="GO:0016192">
    <property type="term" value="P:vesicle-mediated transport"/>
    <property type="evidence" value="ECO:0007669"/>
    <property type="project" value="UniProtKB-KW"/>
</dbReference>
<accession>A0A2V0NRG2</accession>
<keyword evidence="3" id="KW-0813">Transport</keyword>
<comment type="caution">
    <text evidence="13">The sequence shown here is derived from an EMBL/GenBank/DDBJ whole genome shotgun (WGS) entry which is preliminary data.</text>
</comment>
<evidence type="ECO:0000256" key="12">
    <source>
        <dbReference type="SAM" id="Phobius"/>
    </source>
</evidence>
<dbReference type="AlphaFoldDB" id="A0A2V0NRG2"/>
<keyword evidence="5" id="KW-0256">Endoplasmic reticulum</keyword>
<evidence type="ECO:0000256" key="2">
    <source>
        <dbReference type="ARBA" id="ARBA00010120"/>
    </source>
</evidence>
<dbReference type="GO" id="GO:0005789">
    <property type="term" value="C:endoplasmic reticulum membrane"/>
    <property type="evidence" value="ECO:0007669"/>
    <property type="project" value="UniProtKB-SubCell"/>
</dbReference>
<dbReference type="InterPro" id="IPR000133">
    <property type="entry name" value="ER_ret_rcpt"/>
</dbReference>
<feature type="transmembrane region" description="Helical" evidence="12">
    <location>
        <begin position="298"/>
        <end position="319"/>
    </location>
</feature>
<protein>
    <submittedName>
        <fullName evidence="13">ER lumen retaining receptor</fullName>
    </submittedName>
</protein>